<comment type="caution">
    <text evidence="1">The sequence shown here is derived from an EMBL/GenBank/DDBJ whole genome shotgun (WGS) entry which is preliminary data.</text>
</comment>
<evidence type="ECO:0000313" key="2">
    <source>
        <dbReference type="Proteomes" id="UP000003221"/>
    </source>
</evidence>
<evidence type="ECO:0000313" key="1">
    <source>
        <dbReference type="EMBL" id="EHC71345.1"/>
    </source>
</evidence>
<dbReference type="EMBL" id="AFCS01001427">
    <property type="protein sequence ID" value="EHC71345.1"/>
    <property type="molecule type" value="Genomic_DNA"/>
</dbReference>
<organism evidence="1 2">
    <name type="scientific">Salmonella enterica subsp. enterica serovar Montevideo str. S5-403</name>
    <dbReference type="NCBI Taxonomy" id="913242"/>
    <lineage>
        <taxon>Bacteria</taxon>
        <taxon>Pseudomonadati</taxon>
        <taxon>Pseudomonadota</taxon>
        <taxon>Gammaproteobacteria</taxon>
        <taxon>Enterobacterales</taxon>
        <taxon>Enterobacteriaceae</taxon>
        <taxon>Salmonella</taxon>
    </lineage>
</organism>
<proteinExistence type="predicted"/>
<reference evidence="1 2" key="1">
    <citation type="journal article" date="2011" name="BMC Genomics">
        <title>Genome sequencing reveals diversification of virulence factor content and possible host adaptation in distinct subpopulations of Salmonella enterica.</title>
        <authorList>
            <person name="den Bakker H.C."/>
            <person name="Moreno Switt A.I."/>
            <person name="Govoni G."/>
            <person name="Cummings C.A."/>
            <person name="Ranieri M.L."/>
            <person name="Degoricija L."/>
            <person name="Hoelzer K."/>
            <person name="Rodriguez-Rivera L.D."/>
            <person name="Brown S."/>
            <person name="Bolchacova E."/>
            <person name="Furtado M.R."/>
            <person name="Wiedmann M."/>
        </authorList>
    </citation>
    <scope>NUCLEOTIDE SEQUENCE [LARGE SCALE GENOMIC DNA]</scope>
    <source>
        <strain evidence="1 2">S5-403</strain>
    </source>
</reference>
<gene>
    <name evidence="1" type="ORF">LTSEMON_6437</name>
</gene>
<name>G5QCK2_SALMO</name>
<feature type="non-terminal residue" evidence="1">
    <location>
        <position position="41"/>
    </location>
</feature>
<dbReference type="Proteomes" id="UP000003221">
    <property type="component" value="Unassembled WGS sequence"/>
</dbReference>
<sequence>MVVPASVWGKTLKPDLTSRVFLCLSFTFPRWASPSGPLRCA</sequence>
<protein>
    <submittedName>
        <fullName evidence="1">Uncharacterized protein</fullName>
    </submittedName>
</protein>
<accession>G5QCK2</accession>
<dbReference type="AlphaFoldDB" id="G5QCK2"/>